<evidence type="ECO:0000256" key="1">
    <source>
        <dbReference type="SAM" id="MobiDB-lite"/>
    </source>
</evidence>
<keyword evidence="3" id="KW-1185">Reference proteome</keyword>
<dbReference type="EMBL" id="LXQA010994402">
    <property type="protein sequence ID" value="MCI80369.1"/>
    <property type="molecule type" value="Genomic_DNA"/>
</dbReference>
<feature type="compositionally biased region" description="Basic and acidic residues" evidence="1">
    <location>
        <begin position="36"/>
        <end position="48"/>
    </location>
</feature>
<name>A0A392UZE9_9FABA</name>
<proteinExistence type="predicted"/>
<comment type="caution">
    <text evidence="2">The sequence shown here is derived from an EMBL/GenBank/DDBJ whole genome shotgun (WGS) entry which is preliminary data.</text>
</comment>
<feature type="region of interest" description="Disordered" evidence="1">
    <location>
        <begin position="1"/>
        <end position="67"/>
    </location>
</feature>
<accession>A0A392UZE9</accession>
<protein>
    <submittedName>
        <fullName evidence="2">Uncharacterized protein</fullName>
    </submittedName>
</protein>
<reference evidence="2 3" key="1">
    <citation type="journal article" date="2018" name="Front. Plant Sci.">
        <title>Red Clover (Trifolium pratense) and Zigzag Clover (T. medium) - A Picture of Genomic Similarities and Differences.</title>
        <authorList>
            <person name="Dluhosova J."/>
            <person name="Istvanek J."/>
            <person name="Nedelnik J."/>
            <person name="Repkova J."/>
        </authorList>
    </citation>
    <scope>NUCLEOTIDE SEQUENCE [LARGE SCALE GENOMIC DNA]</scope>
    <source>
        <strain evidence="3">cv. 10/8</strain>
        <tissue evidence="2">Leaf</tissue>
    </source>
</reference>
<dbReference type="Proteomes" id="UP000265520">
    <property type="component" value="Unassembled WGS sequence"/>
</dbReference>
<dbReference type="AlphaFoldDB" id="A0A392UZE9"/>
<organism evidence="2 3">
    <name type="scientific">Trifolium medium</name>
    <dbReference type="NCBI Taxonomy" id="97028"/>
    <lineage>
        <taxon>Eukaryota</taxon>
        <taxon>Viridiplantae</taxon>
        <taxon>Streptophyta</taxon>
        <taxon>Embryophyta</taxon>
        <taxon>Tracheophyta</taxon>
        <taxon>Spermatophyta</taxon>
        <taxon>Magnoliopsida</taxon>
        <taxon>eudicotyledons</taxon>
        <taxon>Gunneridae</taxon>
        <taxon>Pentapetalae</taxon>
        <taxon>rosids</taxon>
        <taxon>fabids</taxon>
        <taxon>Fabales</taxon>
        <taxon>Fabaceae</taxon>
        <taxon>Papilionoideae</taxon>
        <taxon>50 kb inversion clade</taxon>
        <taxon>NPAAA clade</taxon>
        <taxon>Hologalegina</taxon>
        <taxon>IRL clade</taxon>
        <taxon>Trifolieae</taxon>
        <taxon>Trifolium</taxon>
    </lineage>
</organism>
<evidence type="ECO:0000313" key="3">
    <source>
        <dbReference type="Proteomes" id="UP000265520"/>
    </source>
</evidence>
<evidence type="ECO:0000313" key="2">
    <source>
        <dbReference type="EMBL" id="MCI80369.1"/>
    </source>
</evidence>
<sequence length="67" mass="7530">MKRGTSKASAQDRKKKPENKASASKQSKAQKKLRFKKEESSDSGKIDSDYAEFLKTYDPNEENSGSE</sequence>
<feature type="non-terminal residue" evidence="2">
    <location>
        <position position="67"/>
    </location>
</feature>